<evidence type="ECO:0000313" key="3">
    <source>
        <dbReference type="Proteomes" id="UP000008694"/>
    </source>
</evidence>
<proteinExistence type="predicted"/>
<feature type="compositionally biased region" description="Basic and acidic residues" evidence="1">
    <location>
        <begin position="26"/>
        <end position="40"/>
    </location>
</feature>
<keyword evidence="3" id="KW-1185">Reference proteome</keyword>
<evidence type="ECO:0000256" key="1">
    <source>
        <dbReference type="SAM" id="MobiDB-lite"/>
    </source>
</evidence>
<accession>D7KTL1</accession>
<protein>
    <submittedName>
        <fullName evidence="2">Uncharacterized protein</fullName>
    </submittedName>
</protein>
<dbReference type="Proteomes" id="UP000008694">
    <property type="component" value="Unassembled WGS sequence"/>
</dbReference>
<evidence type="ECO:0000313" key="2">
    <source>
        <dbReference type="EMBL" id="EFH63272.1"/>
    </source>
</evidence>
<reference evidence="3" key="1">
    <citation type="journal article" date="2011" name="Nat. Genet.">
        <title>The Arabidopsis lyrata genome sequence and the basis of rapid genome size change.</title>
        <authorList>
            <person name="Hu T.T."/>
            <person name="Pattyn P."/>
            <person name="Bakker E.G."/>
            <person name="Cao J."/>
            <person name="Cheng J.-F."/>
            <person name="Clark R.M."/>
            <person name="Fahlgren N."/>
            <person name="Fawcett J.A."/>
            <person name="Grimwood J."/>
            <person name="Gundlach H."/>
            <person name="Haberer G."/>
            <person name="Hollister J.D."/>
            <person name="Ossowski S."/>
            <person name="Ottilar R.P."/>
            <person name="Salamov A.A."/>
            <person name="Schneeberger K."/>
            <person name="Spannagl M."/>
            <person name="Wang X."/>
            <person name="Yang L."/>
            <person name="Nasrallah M.E."/>
            <person name="Bergelson J."/>
            <person name="Carrington J.C."/>
            <person name="Gaut B.S."/>
            <person name="Schmutz J."/>
            <person name="Mayer K.F.X."/>
            <person name="Van de Peer Y."/>
            <person name="Grigoriev I.V."/>
            <person name="Nordborg M."/>
            <person name="Weigel D."/>
            <person name="Guo Y.-L."/>
        </authorList>
    </citation>
    <scope>NUCLEOTIDE SEQUENCE [LARGE SCALE GENOMIC DNA]</scope>
    <source>
        <strain evidence="3">cv. MN47</strain>
    </source>
</reference>
<name>D7KTL1_ARALL</name>
<dbReference type="Gramene" id="fgenesh1_pm.C_scaffold_2000681">
    <property type="protein sequence ID" value="fgenesh1_pm.C_scaffold_2000681"/>
    <property type="gene ID" value="fgenesh1_pm.C_scaffold_2000681"/>
</dbReference>
<gene>
    <name evidence="2" type="ORF">ARALYDRAFT_315648</name>
</gene>
<feature type="region of interest" description="Disordered" evidence="1">
    <location>
        <begin position="25"/>
        <end position="64"/>
    </location>
</feature>
<organism evidence="3">
    <name type="scientific">Arabidopsis lyrata subsp. lyrata</name>
    <name type="common">Lyre-leaved rock-cress</name>
    <dbReference type="NCBI Taxonomy" id="81972"/>
    <lineage>
        <taxon>Eukaryota</taxon>
        <taxon>Viridiplantae</taxon>
        <taxon>Streptophyta</taxon>
        <taxon>Embryophyta</taxon>
        <taxon>Tracheophyta</taxon>
        <taxon>Spermatophyta</taxon>
        <taxon>Magnoliopsida</taxon>
        <taxon>eudicotyledons</taxon>
        <taxon>Gunneridae</taxon>
        <taxon>Pentapetalae</taxon>
        <taxon>rosids</taxon>
        <taxon>malvids</taxon>
        <taxon>Brassicales</taxon>
        <taxon>Brassicaceae</taxon>
        <taxon>Camelineae</taxon>
        <taxon>Arabidopsis</taxon>
    </lineage>
</organism>
<sequence>MEAVTGYEKRDLDRAVRRLTIFPSRVRSESHDFSTQKKEPPCAVDDSNGHGASDGPRGSSPAINEVRCECSSGGIKSDLGLHRRSKVVLTDLLRAEGEVGGQTPDPSIFHRR</sequence>
<dbReference type="EMBL" id="GL348714">
    <property type="protein sequence ID" value="EFH63272.1"/>
    <property type="molecule type" value="Genomic_DNA"/>
</dbReference>
<dbReference type="HOGENOM" id="CLU_2149277_0_0_1"/>
<dbReference type="AlphaFoldDB" id="D7KTL1"/>